<feature type="domain" description="F5/8 type C" evidence="1">
    <location>
        <begin position="421"/>
        <end position="566"/>
    </location>
</feature>
<comment type="caution">
    <text evidence="2">The sequence shown here is derived from an EMBL/GenBank/DDBJ whole genome shotgun (WGS) entry which is preliminary data.</text>
</comment>
<dbReference type="Pfam" id="PF00754">
    <property type="entry name" value="F5_F8_type_C"/>
    <property type="match status" value="1"/>
</dbReference>
<dbReference type="Pfam" id="PF13704">
    <property type="entry name" value="Glyco_tranf_2_4"/>
    <property type="match status" value="1"/>
</dbReference>
<reference evidence="2 3" key="1">
    <citation type="journal article" date="2014" name="Genome Biol. Evol.">
        <title>Acetic acid bacteria genomes reveal functional traits for adaptation to life in insect guts.</title>
        <authorList>
            <person name="Chouaia B."/>
            <person name="Gaiarsa S."/>
            <person name="Crotti E."/>
            <person name="Comandatore F."/>
            <person name="Degli Esposti M."/>
            <person name="Ricci I."/>
            <person name="Alma A."/>
            <person name="Favia G."/>
            <person name="Bandi C."/>
            <person name="Daffonchio D."/>
        </authorList>
    </citation>
    <scope>NUCLEOTIDE SEQUENCE [LARGE SCALE GENOMIC DNA]</scope>
    <source>
        <strain evidence="2 3">SF2.1</strain>
    </source>
</reference>
<dbReference type="InterPro" id="IPR000421">
    <property type="entry name" value="FA58C"/>
</dbReference>
<evidence type="ECO:0000313" key="2">
    <source>
        <dbReference type="EMBL" id="CDG39508.1"/>
    </source>
</evidence>
<evidence type="ECO:0000313" key="3">
    <source>
        <dbReference type="Proteomes" id="UP000027583"/>
    </source>
</evidence>
<dbReference type="eggNOG" id="COG0457">
    <property type="taxonomic scope" value="Bacteria"/>
</dbReference>
<evidence type="ECO:0000259" key="1">
    <source>
        <dbReference type="PROSITE" id="PS50022"/>
    </source>
</evidence>
<dbReference type="PANTHER" id="PTHR45713:SF6">
    <property type="entry name" value="F5_8 TYPE C DOMAIN-CONTAINING PROTEIN"/>
    <property type="match status" value="1"/>
</dbReference>
<accession>A0A060QFN6</accession>
<dbReference type="InterPro" id="IPR008979">
    <property type="entry name" value="Galactose-bd-like_sf"/>
</dbReference>
<proteinExistence type="predicted"/>
<name>A0A060QFN6_9PROT</name>
<dbReference type="PROSITE" id="PS50022">
    <property type="entry name" value="FA58C_3"/>
    <property type="match status" value="1"/>
</dbReference>
<gene>
    <name evidence="2" type="ORF">ASAP_1463</name>
</gene>
<reference evidence="2 3" key="2">
    <citation type="journal article" date="2014" name="PLoS ONE">
        <title>Evolution of mitochondria reconstructed from the energy metabolism of living bacteria.</title>
        <authorList>
            <person name="Degli Esposti M."/>
            <person name="Chouaia B."/>
            <person name="Comandatore F."/>
            <person name="Crotti E."/>
            <person name="Sassera D."/>
            <person name="Lievens P.M."/>
            <person name="Daffonchio D."/>
            <person name="Bandi C."/>
        </authorList>
    </citation>
    <scope>NUCLEOTIDE SEQUENCE [LARGE SCALE GENOMIC DNA]</scope>
    <source>
        <strain evidence="2 3">SF2.1</strain>
    </source>
</reference>
<sequence length="580" mass="66220">MITHGDALSCATEYCVSFQESGNGEPGRAPLRIRITRDKSTITPVTILRPVCSAGLSQEFTMAWHWRVLLCGINALARKYYRIRTTRKDMAPSQSVNLPPVDLLGYGKLPLEVARNKGIWPAPHYQHSLVACARWETESVVEWLTYHRSIGFDHVYLYCNDDDPTALYEAVMPFIIAEKPFVTFHHYRYVGEQFQMYRHFLRHHVHETRWLMFLDIDEFVCLPGSNDISSVSTRFGADHDAVYLNWCGYGHGGHVERPAGSVLRHYRYRESGASPFTKILAKAEAVSYRRACENPHVAIHHDLFGLGAPLRACNMLGESMEGYYDNFPNHAWSFLNADNRRERLVQAGYIAHFNIRSEQDFMRRVARGCQGDFAAQTHWQNKNAQERAEYHAATNAVLDTYLSDYWGAMIGKGWQTSIVPCSQWDLLSRGKRATQSSTMHQGSRDDDASRAVSGFLTGHPQHHTTLEDNPWWMVDLEVLSHIHQIMIFNRLDGVMERLASFKVEVSHDRIIWKTIIDRQDGPVFGGLDGTPFNWIDEAGVLGRFVRVTIPGKQVYLQTDQIEIFGCEFSLDDFKAANAPD</sequence>
<dbReference type="Proteomes" id="UP000027583">
    <property type="component" value="Unassembled WGS sequence"/>
</dbReference>
<dbReference type="AlphaFoldDB" id="A0A060QFN6"/>
<dbReference type="PANTHER" id="PTHR45713">
    <property type="entry name" value="FTP DOMAIN-CONTAINING PROTEIN"/>
    <property type="match status" value="1"/>
</dbReference>
<dbReference type="InterPro" id="IPR051941">
    <property type="entry name" value="BG_Antigen-Binding_Lectin"/>
</dbReference>
<protein>
    <recommendedName>
        <fullName evidence="1">F5/8 type C domain-containing protein</fullName>
    </recommendedName>
</protein>
<dbReference type="eggNOG" id="COG0463">
    <property type="taxonomic scope" value="Bacteria"/>
</dbReference>
<dbReference type="EMBL" id="CBLX010000009">
    <property type="protein sequence ID" value="CDG39508.1"/>
    <property type="molecule type" value="Genomic_DNA"/>
</dbReference>
<dbReference type="Gene3D" id="2.60.120.260">
    <property type="entry name" value="Galactose-binding domain-like"/>
    <property type="match status" value="1"/>
</dbReference>
<dbReference type="SUPFAM" id="SSF49785">
    <property type="entry name" value="Galactose-binding domain-like"/>
    <property type="match status" value="1"/>
</dbReference>
<organism evidence="2 3">
    <name type="scientific">Asaia bogorensis</name>
    <dbReference type="NCBI Taxonomy" id="91915"/>
    <lineage>
        <taxon>Bacteria</taxon>
        <taxon>Pseudomonadati</taxon>
        <taxon>Pseudomonadota</taxon>
        <taxon>Alphaproteobacteria</taxon>
        <taxon>Acetobacterales</taxon>
        <taxon>Acetobacteraceae</taxon>
        <taxon>Asaia</taxon>
    </lineage>
</organism>